<evidence type="ECO:0000259" key="4">
    <source>
        <dbReference type="Pfam" id="PF02872"/>
    </source>
</evidence>
<sequence length="491" mass="55245">MNKKLWMLFLLMFSVVTLSACLNEKEDEPVIEEPTEEPVTSDKLEFLDIYYLNDLHGAIEETEYQIGLAKIANFVNNKRSEHKNNTLFLAGGDMFQGSALSNYYMGRSTIEIMNVMGFDAMVVGNHEFDWGIDVVTDYFDGETSNGEANFPLLGGNVVYEGTNNIVSHIEPYTIIEKLDKKIGIIGTMGFGLESSIAQSRIDGYEFLEPTEIIKKYTKELRTTKDVDIIIVLSHDPGGYMMSSLSNLTGDYKVDAVFNAHSHQEVATILNGAPTLQAKANGERVGYVRIALDSKYSMEAINYKSSSSPLFNVEDEAVKTLVDFYKSETDTLFKTPIITNRTYLSRTALTEWVASVMRAKTNASIAFHNTGGTRVDFYDNEVINLAKLYQVLPFDNVVKTVYLDGSTINSLLNRSDLRYSSELNYFESGKSYKVATNDYVFDKTNDVFLYGDNLSNDGYVLRDIVFDELTLQKDVYDDFVISNALLTNQTSR</sequence>
<dbReference type="InterPro" id="IPR029052">
    <property type="entry name" value="Metallo-depent_PP-like"/>
</dbReference>
<keyword evidence="6" id="KW-1185">Reference proteome</keyword>
<name>U4KTA0_9MOLU</name>
<accession>U4KTA0</accession>
<gene>
    <name evidence="5" type="ORF">BN85313030</name>
</gene>
<dbReference type="Proteomes" id="UP000032737">
    <property type="component" value="Chromosome"/>
</dbReference>
<dbReference type="CDD" id="cd00845">
    <property type="entry name" value="MPP_UshA_N_like"/>
    <property type="match status" value="1"/>
</dbReference>
<feature type="domain" description="5'-Nucleotidase C-terminal" evidence="4">
    <location>
        <begin position="341"/>
        <end position="414"/>
    </location>
</feature>
<dbReference type="Pfam" id="PF00149">
    <property type="entry name" value="Metallophos"/>
    <property type="match status" value="1"/>
</dbReference>
<dbReference type="PRINTS" id="PR01607">
    <property type="entry name" value="APYRASEFAMLY"/>
</dbReference>
<dbReference type="InterPro" id="IPR006179">
    <property type="entry name" value="5_nucleotidase/apyrase"/>
</dbReference>
<dbReference type="OrthoDB" id="9801679at2"/>
<proteinExistence type="inferred from homology"/>
<dbReference type="GO" id="GO:0009166">
    <property type="term" value="P:nucleotide catabolic process"/>
    <property type="evidence" value="ECO:0007669"/>
    <property type="project" value="InterPro"/>
</dbReference>
<comment type="similarity">
    <text evidence="2">Belongs to the 5'-nucleotidase family.</text>
</comment>
<keyword evidence="2" id="KW-0378">Hydrolase</keyword>
<dbReference type="Pfam" id="PF02872">
    <property type="entry name" value="5_nucleotid_C"/>
    <property type="match status" value="1"/>
</dbReference>
<dbReference type="EMBL" id="FO681348">
    <property type="protein sequence ID" value="CCV66324.1"/>
    <property type="molecule type" value="Genomic_DNA"/>
</dbReference>
<dbReference type="GO" id="GO:0000166">
    <property type="term" value="F:nucleotide binding"/>
    <property type="evidence" value="ECO:0007669"/>
    <property type="project" value="UniProtKB-KW"/>
</dbReference>
<reference evidence="5 6" key="1">
    <citation type="journal article" date="2013" name="J. Mol. Microbiol. Biotechnol.">
        <title>Analysis of the Complete Genomes of Acholeplasma brassicae , A. palmae and A. laidlawii and Their Comparison to the Obligate Parasites from ' Candidatus Phytoplasma'.</title>
        <authorList>
            <person name="Kube M."/>
            <person name="Siewert C."/>
            <person name="Migdoll A.M."/>
            <person name="Duduk B."/>
            <person name="Holz S."/>
            <person name="Rabus R."/>
            <person name="Seemuller E."/>
            <person name="Mitrovic J."/>
            <person name="Muller I."/>
            <person name="Buttner C."/>
            <person name="Reinhardt R."/>
        </authorList>
    </citation>
    <scope>NUCLEOTIDE SEQUENCE [LARGE SCALE GENOMIC DNA]</scope>
    <source>
        <strain evidence="6">0502</strain>
    </source>
</reference>
<dbReference type="InterPro" id="IPR036907">
    <property type="entry name" value="5'-Nucleotdase_C_sf"/>
</dbReference>
<evidence type="ECO:0000256" key="1">
    <source>
        <dbReference type="ARBA" id="ARBA00022729"/>
    </source>
</evidence>
<dbReference type="PROSITE" id="PS00786">
    <property type="entry name" value="5_NUCLEOTIDASE_2"/>
    <property type="match status" value="1"/>
</dbReference>
<evidence type="ECO:0000313" key="6">
    <source>
        <dbReference type="Proteomes" id="UP000032737"/>
    </source>
</evidence>
<feature type="chain" id="PRO_5005147625" evidence="2">
    <location>
        <begin position="21"/>
        <end position="491"/>
    </location>
</feature>
<dbReference type="PANTHER" id="PTHR11575">
    <property type="entry name" value="5'-NUCLEOTIDASE-RELATED"/>
    <property type="match status" value="1"/>
</dbReference>
<dbReference type="RefSeq" id="WP_030005184.1">
    <property type="nucleotide sequence ID" value="NC_022549.1"/>
</dbReference>
<dbReference type="GO" id="GO:0046872">
    <property type="term" value="F:metal ion binding"/>
    <property type="evidence" value="ECO:0007669"/>
    <property type="project" value="InterPro"/>
</dbReference>
<dbReference type="InterPro" id="IPR006146">
    <property type="entry name" value="5'-Nucleotdase_CS"/>
</dbReference>
<dbReference type="KEGG" id="abra:BN85313030"/>
<evidence type="ECO:0000259" key="3">
    <source>
        <dbReference type="Pfam" id="PF00149"/>
    </source>
</evidence>
<feature type="signal peptide" evidence="2">
    <location>
        <begin position="1"/>
        <end position="20"/>
    </location>
</feature>
<dbReference type="PANTHER" id="PTHR11575:SF24">
    <property type="entry name" value="5'-NUCLEOTIDASE"/>
    <property type="match status" value="1"/>
</dbReference>
<dbReference type="Gene3D" id="3.90.780.10">
    <property type="entry name" value="5'-Nucleotidase, C-terminal domain"/>
    <property type="match status" value="1"/>
</dbReference>
<dbReference type="SUPFAM" id="SSF56300">
    <property type="entry name" value="Metallo-dependent phosphatases"/>
    <property type="match status" value="1"/>
</dbReference>
<protein>
    <submittedName>
        <fullName evidence="5">5\'-nucleosidase-related, surface-anchored protein</fullName>
    </submittedName>
</protein>
<dbReference type="STRING" id="61635.BN85313030"/>
<dbReference type="AlphaFoldDB" id="U4KTA0"/>
<dbReference type="GO" id="GO:0016788">
    <property type="term" value="F:hydrolase activity, acting on ester bonds"/>
    <property type="evidence" value="ECO:0007669"/>
    <property type="project" value="InterPro"/>
</dbReference>
<dbReference type="InterPro" id="IPR008334">
    <property type="entry name" value="5'-Nucleotdase_C"/>
</dbReference>
<evidence type="ECO:0000313" key="5">
    <source>
        <dbReference type="EMBL" id="CCV66324.1"/>
    </source>
</evidence>
<evidence type="ECO:0000256" key="2">
    <source>
        <dbReference type="RuleBase" id="RU362119"/>
    </source>
</evidence>
<organism evidence="5 6">
    <name type="scientific">Acholeplasma brassicae</name>
    <dbReference type="NCBI Taxonomy" id="61635"/>
    <lineage>
        <taxon>Bacteria</taxon>
        <taxon>Bacillati</taxon>
        <taxon>Mycoplasmatota</taxon>
        <taxon>Mollicutes</taxon>
        <taxon>Acholeplasmatales</taxon>
        <taxon>Acholeplasmataceae</taxon>
        <taxon>Acholeplasma</taxon>
    </lineage>
</organism>
<dbReference type="SUPFAM" id="SSF55816">
    <property type="entry name" value="5'-nucleotidase (syn. UDP-sugar hydrolase), C-terminal domain"/>
    <property type="match status" value="1"/>
</dbReference>
<keyword evidence="1 2" id="KW-0732">Signal</keyword>
<dbReference type="HOGENOM" id="CLU_005854_7_3_14"/>
<dbReference type="PROSITE" id="PS51257">
    <property type="entry name" value="PROKAR_LIPOPROTEIN"/>
    <property type="match status" value="1"/>
</dbReference>
<keyword evidence="2" id="KW-0547">Nucleotide-binding</keyword>
<feature type="domain" description="Calcineurin-like phosphoesterase" evidence="3">
    <location>
        <begin position="49"/>
        <end position="263"/>
    </location>
</feature>
<dbReference type="Gene3D" id="3.60.21.10">
    <property type="match status" value="1"/>
</dbReference>
<dbReference type="InterPro" id="IPR004843">
    <property type="entry name" value="Calcineurin-like_PHP"/>
</dbReference>